<proteinExistence type="predicted"/>
<dbReference type="RefSeq" id="WP_042803950.1">
    <property type="nucleotide sequence ID" value="NZ_AVSP01000005.1"/>
</dbReference>
<keyword evidence="2" id="KW-1185">Reference proteome</keyword>
<evidence type="ECO:0000313" key="2">
    <source>
        <dbReference type="Proteomes" id="UP000054123"/>
    </source>
</evidence>
<dbReference type="OrthoDB" id="5686234at2"/>
<evidence type="ECO:0000313" key="1">
    <source>
        <dbReference type="EMBL" id="EXI61493.1"/>
    </source>
</evidence>
<sequence length="64" mass="7115">MTKTKLLVPRKTRNVSAKQYLNEAKKASVNNNIQSVTFVPPTIGSSGYGSFQITYKTPQLCPLR</sequence>
<dbReference type="AlphaFoldDB" id="A0A011LWE0"/>
<organism evidence="1 2">
    <name type="scientific">Mannheimia granulomatis</name>
    <dbReference type="NCBI Taxonomy" id="85402"/>
    <lineage>
        <taxon>Bacteria</taxon>
        <taxon>Pseudomonadati</taxon>
        <taxon>Pseudomonadota</taxon>
        <taxon>Gammaproteobacteria</taxon>
        <taxon>Pasteurellales</taxon>
        <taxon>Pasteurellaceae</taxon>
        <taxon>Mannheimia</taxon>
    </lineage>
</organism>
<gene>
    <name evidence="1" type="ORF">AK33_09680</name>
</gene>
<dbReference type="EMBL" id="JANJ01000007">
    <property type="protein sequence ID" value="EXI61493.1"/>
    <property type="molecule type" value="Genomic_DNA"/>
</dbReference>
<reference evidence="1 2" key="1">
    <citation type="journal article" date="2014" name="Genome Announc.">
        <title>Genome Sequence of a Presumptive Mannheimia haemolytica Strain with an A1/A6-Cross-Reactive Serotype from a White-Tailed Deer (Odocoileus virginianus).</title>
        <authorList>
            <person name="Lawrence P.K."/>
            <person name="Bey R.F."/>
            <person name="Wiener B."/>
            <person name="Kittichotirat W."/>
            <person name="Bumgarner R.E."/>
        </authorList>
    </citation>
    <scope>NUCLEOTIDE SEQUENCE [LARGE SCALE GENOMIC DNA]</scope>
    <source>
        <strain evidence="1 2">PKL10</strain>
    </source>
</reference>
<comment type="caution">
    <text evidence="1">The sequence shown here is derived from an EMBL/GenBank/DDBJ whole genome shotgun (WGS) entry which is preliminary data.</text>
</comment>
<dbReference type="Proteomes" id="UP000054123">
    <property type="component" value="Unassembled WGS sequence"/>
</dbReference>
<dbReference type="PATRIC" id="fig|1450449.3.peg.1923"/>
<name>A0A011LWE0_9PAST</name>
<accession>A0A011LWE0</accession>
<protein>
    <submittedName>
        <fullName evidence="1">Uncharacterized protein</fullName>
    </submittedName>
</protein>